<evidence type="ECO:0000256" key="1">
    <source>
        <dbReference type="SAM" id="Phobius"/>
    </source>
</evidence>
<reference evidence="3" key="1">
    <citation type="submission" date="2009-08" db="EMBL/GenBank/DDBJ databases">
        <title>The complete genome of Chitinophaga pinensis DSM 2588.</title>
        <authorList>
            <consortium name="US DOE Joint Genome Institute (JGI-PGF)"/>
            <person name="Lucas S."/>
            <person name="Copeland A."/>
            <person name="Lapidus A."/>
            <person name="Glavina del Rio T."/>
            <person name="Dalin E."/>
            <person name="Tice H."/>
            <person name="Bruce D."/>
            <person name="Goodwin L."/>
            <person name="Pitluck S."/>
            <person name="Kyrpides N."/>
            <person name="Mavromatis K."/>
            <person name="Ivanova N."/>
            <person name="Mikhailova N."/>
            <person name="Sims D."/>
            <person name="Meinche L."/>
            <person name="Brettin T."/>
            <person name="Detter J.C."/>
            <person name="Han C."/>
            <person name="Larimer F."/>
            <person name="Land M."/>
            <person name="Hauser L."/>
            <person name="Markowitz V."/>
            <person name="Cheng J.-F."/>
            <person name="Hugenholtz P."/>
            <person name="Woyke T."/>
            <person name="Wu D."/>
            <person name="Spring S."/>
            <person name="Klenk H.-P."/>
            <person name="Eisen J.A."/>
        </authorList>
    </citation>
    <scope>NUCLEOTIDE SEQUENCE [LARGE SCALE GENOMIC DNA]</scope>
    <source>
        <strain evidence="3">ATCC 43595 / DSM 2588 / LMG 13176 / NBRC 15968 / NCIMB 11800 / UQM 2034</strain>
    </source>
</reference>
<name>A0A979H174_CHIPD</name>
<organism evidence="2 3">
    <name type="scientific">Chitinophaga pinensis (strain ATCC 43595 / DSM 2588 / LMG 13176 / NBRC 15968 / NCIMB 11800 / UQM 2034)</name>
    <dbReference type="NCBI Taxonomy" id="485918"/>
    <lineage>
        <taxon>Bacteria</taxon>
        <taxon>Pseudomonadati</taxon>
        <taxon>Bacteroidota</taxon>
        <taxon>Chitinophagia</taxon>
        <taxon>Chitinophagales</taxon>
        <taxon>Chitinophagaceae</taxon>
        <taxon>Chitinophaga</taxon>
    </lineage>
</organism>
<accession>A0A979H174</accession>
<feature type="transmembrane region" description="Helical" evidence="1">
    <location>
        <begin position="49"/>
        <end position="66"/>
    </location>
</feature>
<dbReference type="AlphaFoldDB" id="A0A979H174"/>
<dbReference type="Proteomes" id="UP000002215">
    <property type="component" value="Chromosome"/>
</dbReference>
<feature type="transmembrane region" description="Helical" evidence="1">
    <location>
        <begin position="7"/>
        <end position="29"/>
    </location>
</feature>
<keyword evidence="1" id="KW-1133">Transmembrane helix</keyword>
<evidence type="ECO:0000313" key="3">
    <source>
        <dbReference type="Proteomes" id="UP000002215"/>
    </source>
</evidence>
<keyword evidence="1" id="KW-0812">Transmembrane</keyword>
<dbReference type="RefSeq" id="WP_012794278.1">
    <property type="nucleotide sequence ID" value="NC_013132.1"/>
</dbReference>
<keyword evidence="1" id="KW-0472">Membrane</keyword>
<dbReference type="OrthoDB" id="657032at2"/>
<sequence>MASTTQFILEGLLFSIISSGLLFFVLGLISPKYSLFWLKGSKTRLRSSLIYAFVFSSGLLVANSRFPGTPRTAQTIADEAAFRGKYRKTDEQISKEVFAATGKIYTRELIKSGVVYTYDALPEDMRKLAPESRKGYYVQVVLDNKLLAKASAGKTFKEDELLDETKPENLYGKSRNTFVLYNAGNGEISRTEKNTGYTLFYVKRDYNIDTICIGPCIEKPTKISINCNQQAIITDQIEFTF</sequence>
<proteinExistence type="predicted"/>
<gene>
    <name evidence="2" type="ordered locus">Cpin_6714</name>
</gene>
<dbReference type="EMBL" id="CP001699">
    <property type="protein sequence ID" value="ACU64115.1"/>
    <property type="molecule type" value="Genomic_DNA"/>
</dbReference>
<evidence type="ECO:0000313" key="2">
    <source>
        <dbReference type="EMBL" id="ACU64115.1"/>
    </source>
</evidence>
<protein>
    <submittedName>
        <fullName evidence="2">Uncharacterized protein</fullName>
    </submittedName>
</protein>
<reference evidence="2 3" key="2">
    <citation type="journal article" date="2010" name="Stand. Genomic Sci.">
        <title>Complete genome sequence of Chitinophaga pinensis type strain (UQM 2034).</title>
        <authorList>
            <person name="Glavina Del Rio T."/>
            <person name="Abt B."/>
            <person name="Spring S."/>
            <person name="Lapidus A."/>
            <person name="Nolan M."/>
            <person name="Tice H."/>
            <person name="Copeland A."/>
            <person name="Cheng J.F."/>
            <person name="Chen F."/>
            <person name="Bruce D."/>
            <person name="Goodwin L."/>
            <person name="Pitluck S."/>
            <person name="Ivanova N."/>
            <person name="Mavromatis K."/>
            <person name="Mikhailova N."/>
            <person name="Pati A."/>
            <person name="Chen A."/>
            <person name="Palaniappan K."/>
            <person name="Land M."/>
            <person name="Hauser L."/>
            <person name="Chang Y.J."/>
            <person name="Jeffries C.D."/>
            <person name="Chain P."/>
            <person name="Saunders E."/>
            <person name="Detter J.C."/>
            <person name="Brettin T."/>
            <person name="Rohde M."/>
            <person name="Goker M."/>
            <person name="Bristow J."/>
            <person name="Eisen J.A."/>
            <person name="Markowitz V."/>
            <person name="Hugenholtz P."/>
            <person name="Kyrpides N.C."/>
            <person name="Klenk H.P."/>
            <person name="Lucas S."/>
        </authorList>
    </citation>
    <scope>NUCLEOTIDE SEQUENCE [LARGE SCALE GENOMIC DNA]</scope>
    <source>
        <strain evidence="3">ATCC 43595 / DSM 2588 / LMG 13176 / NBRC 15968 / NCIMB 11800 / UQM 2034</strain>
    </source>
</reference>
<dbReference type="KEGG" id="cpi:Cpin_6714"/>